<evidence type="ECO:0000313" key="1">
    <source>
        <dbReference type="EMBL" id="NRT57937.1"/>
    </source>
</evidence>
<reference evidence="1 2" key="1">
    <citation type="submission" date="2020-05" db="EMBL/GenBank/DDBJ databases">
        <title>Genomic Encyclopedia of Type Strains, Phase IV (KMG-V): Genome sequencing to study the core and pangenomes of soil and plant-associated prokaryotes.</title>
        <authorList>
            <person name="Whitman W."/>
        </authorList>
    </citation>
    <scope>NUCLEOTIDE SEQUENCE [LARGE SCALE GENOMIC DNA]</scope>
    <source>
        <strain evidence="1 2">C29</strain>
    </source>
</reference>
<dbReference type="SUPFAM" id="SSF54637">
    <property type="entry name" value="Thioesterase/thiol ester dehydrase-isomerase"/>
    <property type="match status" value="1"/>
</dbReference>
<sequence>MSGGLDHAGIAARIPHQGTMCLLDAALGWDAQAIRARAVSHADPLNPLRGRHGLPAAAAIEYAAQAAALHGGLLAEADGATAAPGYLASARAITFHRLRLDDLPGPLEIEAVRQAGDARQLLYGFAVRHAGEVVVEGRLAVVLDALAGTTPAPETRQP</sequence>
<keyword evidence="2" id="KW-1185">Reference proteome</keyword>
<dbReference type="Pfam" id="PF22817">
    <property type="entry name" value="ApeP-like"/>
    <property type="match status" value="1"/>
</dbReference>
<dbReference type="InterPro" id="IPR016776">
    <property type="entry name" value="ApeP-like_dehydratase"/>
</dbReference>
<protein>
    <submittedName>
        <fullName evidence="1">Hotdog family 3-hydroxylacyl-ACP dehydratase</fullName>
    </submittedName>
</protein>
<gene>
    <name evidence="1" type="ORF">HNQ01_003700</name>
</gene>
<organism evidence="1 2">
    <name type="scientific">Sphaerotilus uruguayifluvii</name>
    <dbReference type="NCBI Taxonomy" id="2735897"/>
    <lineage>
        <taxon>Bacteria</taxon>
        <taxon>Pseudomonadati</taxon>
        <taxon>Pseudomonadota</taxon>
        <taxon>Betaproteobacteria</taxon>
        <taxon>Burkholderiales</taxon>
        <taxon>Sphaerotilaceae</taxon>
        <taxon>Sphaerotilus</taxon>
    </lineage>
</organism>
<evidence type="ECO:0000313" key="2">
    <source>
        <dbReference type="Proteomes" id="UP001516061"/>
    </source>
</evidence>
<dbReference type="EMBL" id="JABSNM010000021">
    <property type="protein sequence ID" value="NRT57937.1"/>
    <property type="molecule type" value="Genomic_DNA"/>
</dbReference>
<proteinExistence type="predicted"/>
<name>A0ABX2G9H2_9BURK</name>
<dbReference type="InterPro" id="IPR029069">
    <property type="entry name" value="HotDog_dom_sf"/>
</dbReference>
<accession>A0ABX2G9H2</accession>
<dbReference type="Gene3D" id="3.10.129.10">
    <property type="entry name" value="Hotdog Thioesterase"/>
    <property type="match status" value="1"/>
</dbReference>
<dbReference type="RefSeq" id="WP_173806970.1">
    <property type="nucleotide sequence ID" value="NZ_JABSNM010000021.1"/>
</dbReference>
<dbReference type="Proteomes" id="UP001516061">
    <property type="component" value="Unassembled WGS sequence"/>
</dbReference>
<comment type="caution">
    <text evidence="1">The sequence shown here is derived from an EMBL/GenBank/DDBJ whole genome shotgun (WGS) entry which is preliminary data.</text>
</comment>